<dbReference type="PaxDb" id="121845-A0A3Q0JAN3"/>
<keyword evidence="1" id="KW-1133">Transmembrane helix</keyword>
<evidence type="ECO:0000256" key="2">
    <source>
        <dbReference type="SAM" id="SignalP"/>
    </source>
</evidence>
<feature type="transmembrane region" description="Helical" evidence="1">
    <location>
        <begin position="366"/>
        <end position="387"/>
    </location>
</feature>
<feature type="signal peptide" evidence="2">
    <location>
        <begin position="1"/>
        <end position="23"/>
    </location>
</feature>
<name>A0A3Q0JAN3_DIACI</name>
<evidence type="ECO:0000256" key="1">
    <source>
        <dbReference type="SAM" id="Phobius"/>
    </source>
</evidence>
<feature type="chain" id="PRO_5018098708" evidence="2">
    <location>
        <begin position="24"/>
        <end position="480"/>
    </location>
</feature>
<protein>
    <submittedName>
        <fullName evidence="4">Uncharacterized protein LOC103515189</fullName>
    </submittedName>
</protein>
<dbReference type="GeneID" id="103515189"/>
<evidence type="ECO:0000313" key="4">
    <source>
        <dbReference type="RefSeq" id="XP_026683760.1"/>
    </source>
</evidence>
<dbReference type="Proteomes" id="UP000079169">
    <property type="component" value="Unplaced"/>
</dbReference>
<evidence type="ECO:0000313" key="3">
    <source>
        <dbReference type="Proteomes" id="UP000079169"/>
    </source>
</evidence>
<gene>
    <name evidence="4" type="primary">LOC103515189</name>
</gene>
<reference evidence="4" key="1">
    <citation type="submission" date="2025-08" db="UniProtKB">
        <authorList>
            <consortium name="RefSeq"/>
        </authorList>
    </citation>
    <scope>IDENTIFICATION</scope>
</reference>
<organism evidence="3 4">
    <name type="scientific">Diaphorina citri</name>
    <name type="common">Asian citrus psyllid</name>
    <dbReference type="NCBI Taxonomy" id="121845"/>
    <lineage>
        <taxon>Eukaryota</taxon>
        <taxon>Metazoa</taxon>
        <taxon>Ecdysozoa</taxon>
        <taxon>Arthropoda</taxon>
        <taxon>Hexapoda</taxon>
        <taxon>Insecta</taxon>
        <taxon>Pterygota</taxon>
        <taxon>Neoptera</taxon>
        <taxon>Paraneoptera</taxon>
        <taxon>Hemiptera</taxon>
        <taxon>Sternorrhyncha</taxon>
        <taxon>Psylloidea</taxon>
        <taxon>Psyllidae</taxon>
        <taxon>Diaphorininae</taxon>
        <taxon>Diaphorina</taxon>
    </lineage>
</organism>
<keyword evidence="1" id="KW-0472">Membrane</keyword>
<dbReference type="RefSeq" id="XP_026683760.1">
    <property type="nucleotide sequence ID" value="XM_026827959.1"/>
</dbReference>
<keyword evidence="2" id="KW-0732">Signal</keyword>
<sequence>MRCSKYYWLHLLVIVCHLKICHGEVCSSVVEDITINQCDPNQRSNQNTVQSIDKVPSKDCTRFIDNVSFNVINTEHGIVTYTIVLPSTQCNFSRYMFKLIASNSSLCTHIDQIQHRGNHGNGSTVGDLHSNYAYEYSMKNVRVQFCNDPNTCATNCSNTLYLTFEYVSTQCYQLVVQPFISHDSQLQLYSNWHFIETKYTTIKPHLFAPQFDWRHDQKENSVMVRLIIHANLTTRPLASCVEIMSGVDAIGEHACYETGSRMSQCLVWFGDLAGSPSRCNKERDSEDRGISKCTSEMENELVCTIENVTLGNYCVVMQFLDERCQGSETACSWHKMFSVSNKSVVPLSYSSFSLPFPSSASFSPTILLVFSVLILLAVAATLLVRICHKRSLTMSRYKHFVLPMSRGGSTVVKSGLGEKKILLLYARDCEVVLNAVQAFKTMLQCTGKCQGRFKYIRSFFSPPTFPVEYCWFCSSRFLKV</sequence>
<dbReference type="KEGG" id="dci:103515189"/>
<dbReference type="AlphaFoldDB" id="A0A3Q0JAN3"/>
<proteinExistence type="predicted"/>
<keyword evidence="3" id="KW-1185">Reference proteome</keyword>
<accession>A0A3Q0JAN3</accession>
<keyword evidence="1" id="KW-0812">Transmembrane</keyword>